<protein>
    <submittedName>
        <fullName evidence="8">Putative oxidoreductase</fullName>
    </submittedName>
</protein>
<keyword evidence="5 7" id="KW-1133">Transmembrane helix</keyword>
<name>A0A1W1UUW2_9PAST</name>
<evidence type="ECO:0000256" key="2">
    <source>
        <dbReference type="ARBA" id="ARBA00006679"/>
    </source>
</evidence>
<comment type="similarity">
    <text evidence="2">Belongs to the DoxX family.</text>
</comment>
<feature type="transmembrane region" description="Helical" evidence="7">
    <location>
        <begin position="49"/>
        <end position="72"/>
    </location>
</feature>
<feature type="transmembrane region" description="Helical" evidence="7">
    <location>
        <begin position="12"/>
        <end position="29"/>
    </location>
</feature>
<reference evidence="9" key="1">
    <citation type="submission" date="2017-04" db="EMBL/GenBank/DDBJ databases">
        <authorList>
            <person name="Varghese N."/>
            <person name="Submissions S."/>
        </authorList>
    </citation>
    <scope>NUCLEOTIDE SEQUENCE [LARGE SCALE GENOMIC DNA]</scope>
    <source>
        <strain evidence="9">DSM 23072</strain>
    </source>
</reference>
<dbReference type="InterPro" id="IPR051907">
    <property type="entry name" value="DoxX-like_oxidoreductase"/>
</dbReference>
<organism evidence="8 9">
    <name type="scientific">Pasteurella testudinis DSM 23072</name>
    <dbReference type="NCBI Taxonomy" id="1122938"/>
    <lineage>
        <taxon>Bacteria</taxon>
        <taxon>Pseudomonadati</taxon>
        <taxon>Pseudomonadota</taxon>
        <taxon>Gammaproteobacteria</taxon>
        <taxon>Pasteurellales</taxon>
        <taxon>Pasteurellaceae</taxon>
        <taxon>Pasteurella</taxon>
    </lineage>
</organism>
<dbReference type="Pfam" id="PF07681">
    <property type="entry name" value="DoxX"/>
    <property type="match status" value="1"/>
</dbReference>
<evidence type="ECO:0000313" key="9">
    <source>
        <dbReference type="Proteomes" id="UP000192408"/>
    </source>
</evidence>
<gene>
    <name evidence="8" type="ORF">SAMN05660772_02390</name>
</gene>
<keyword evidence="9" id="KW-1185">Reference proteome</keyword>
<evidence type="ECO:0000256" key="3">
    <source>
        <dbReference type="ARBA" id="ARBA00022475"/>
    </source>
</evidence>
<dbReference type="GO" id="GO:0005886">
    <property type="term" value="C:plasma membrane"/>
    <property type="evidence" value="ECO:0007669"/>
    <property type="project" value="UniProtKB-SubCell"/>
</dbReference>
<dbReference type="Proteomes" id="UP000192408">
    <property type="component" value="Unassembled WGS sequence"/>
</dbReference>
<dbReference type="PANTHER" id="PTHR33452:SF4">
    <property type="entry name" value="BLL4328 PROTEIN"/>
    <property type="match status" value="1"/>
</dbReference>
<evidence type="ECO:0000256" key="5">
    <source>
        <dbReference type="ARBA" id="ARBA00022989"/>
    </source>
</evidence>
<evidence type="ECO:0000256" key="1">
    <source>
        <dbReference type="ARBA" id="ARBA00004651"/>
    </source>
</evidence>
<keyword evidence="6 7" id="KW-0472">Membrane</keyword>
<keyword evidence="3" id="KW-1003">Cell membrane</keyword>
<feature type="transmembrane region" description="Helical" evidence="7">
    <location>
        <begin position="84"/>
        <end position="102"/>
    </location>
</feature>
<sequence>MNNKLNSFAPYALALLRIIAAYMFFWHGTAKFFEIPVSMTGGNGGVALFSQYGLAGVLEISGGILLALGLFTRPVAFLLSGQMAFAYFGVHAGAGNVLMPLLNQGELAALYSLVFLYFVFSGAGAFALDNKLGKK</sequence>
<evidence type="ECO:0000256" key="7">
    <source>
        <dbReference type="SAM" id="Phobius"/>
    </source>
</evidence>
<dbReference type="EMBL" id="FWWV01000017">
    <property type="protein sequence ID" value="SMB84948.1"/>
    <property type="molecule type" value="Genomic_DNA"/>
</dbReference>
<dbReference type="RefSeq" id="WP_084257064.1">
    <property type="nucleotide sequence ID" value="NZ_FWWV01000017.1"/>
</dbReference>
<dbReference type="STRING" id="1122938.SAMN05660772_02390"/>
<dbReference type="InterPro" id="IPR032808">
    <property type="entry name" value="DoxX"/>
</dbReference>
<evidence type="ECO:0000256" key="4">
    <source>
        <dbReference type="ARBA" id="ARBA00022692"/>
    </source>
</evidence>
<feature type="transmembrane region" description="Helical" evidence="7">
    <location>
        <begin position="108"/>
        <end position="128"/>
    </location>
</feature>
<accession>A0A1W1UUW2</accession>
<evidence type="ECO:0000256" key="6">
    <source>
        <dbReference type="ARBA" id="ARBA00023136"/>
    </source>
</evidence>
<dbReference type="AlphaFoldDB" id="A0A1W1UUW2"/>
<proteinExistence type="inferred from homology"/>
<comment type="subcellular location">
    <subcellularLocation>
        <location evidence="1">Cell membrane</location>
        <topology evidence="1">Multi-pass membrane protein</topology>
    </subcellularLocation>
</comment>
<evidence type="ECO:0000313" key="8">
    <source>
        <dbReference type="EMBL" id="SMB84948.1"/>
    </source>
</evidence>
<keyword evidence="4 7" id="KW-0812">Transmembrane</keyword>
<dbReference type="PANTHER" id="PTHR33452">
    <property type="entry name" value="OXIDOREDUCTASE CATD-RELATED"/>
    <property type="match status" value="1"/>
</dbReference>